<evidence type="ECO:0000256" key="5">
    <source>
        <dbReference type="ARBA" id="ARBA00023077"/>
    </source>
</evidence>
<evidence type="ECO:0000259" key="13">
    <source>
        <dbReference type="Pfam" id="PF07715"/>
    </source>
</evidence>
<feature type="signal peptide" evidence="11">
    <location>
        <begin position="1"/>
        <end position="28"/>
    </location>
</feature>
<dbReference type="Pfam" id="PF00593">
    <property type="entry name" value="TonB_dep_Rec_b-barrel"/>
    <property type="match status" value="1"/>
</dbReference>
<reference evidence="14 15" key="2">
    <citation type="journal article" date="2016" name="Genome Announc.">
        <title>Complete Genome Sequence of Sphingopyxis terrae Strain 203-1 (NBRC 111660), a Polyethylene Glycol Degrader.</title>
        <authorList>
            <person name="Ohtsubo Y."/>
            <person name="Nonoyama S."/>
            <person name="Nagata Y."/>
            <person name="Numata M."/>
            <person name="Tsuchikane K."/>
            <person name="Hosoyama A."/>
            <person name="Yamazoe A."/>
            <person name="Tsuda M."/>
            <person name="Fujita N."/>
            <person name="Kawai F."/>
        </authorList>
    </citation>
    <scope>NUCLEOTIDE SEQUENCE [LARGE SCALE GENOMIC DNA]</scope>
    <source>
        <strain evidence="14 15">203-1</strain>
    </source>
</reference>
<keyword evidence="7 8" id="KW-0998">Cell outer membrane</keyword>
<evidence type="ECO:0000256" key="11">
    <source>
        <dbReference type="SAM" id="SignalP"/>
    </source>
</evidence>
<feature type="compositionally biased region" description="Polar residues" evidence="10">
    <location>
        <begin position="83"/>
        <end position="98"/>
    </location>
</feature>
<dbReference type="RefSeq" id="WP_062901831.1">
    <property type="nucleotide sequence ID" value="NZ_CP013342.1"/>
</dbReference>
<evidence type="ECO:0000313" key="14">
    <source>
        <dbReference type="EMBL" id="AMU95122.1"/>
    </source>
</evidence>
<dbReference type="PROSITE" id="PS52016">
    <property type="entry name" value="TONB_DEPENDENT_REC_3"/>
    <property type="match status" value="1"/>
</dbReference>
<evidence type="ECO:0000256" key="2">
    <source>
        <dbReference type="ARBA" id="ARBA00022448"/>
    </source>
</evidence>
<keyword evidence="4 8" id="KW-0812">Transmembrane</keyword>
<protein>
    <submittedName>
        <fullName evidence="14">TonB-dependent receptor</fullName>
    </submittedName>
</protein>
<dbReference type="InterPro" id="IPR037066">
    <property type="entry name" value="Plug_dom_sf"/>
</dbReference>
<accession>A0A142VZG8</accession>
<evidence type="ECO:0000256" key="9">
    <source>
        <dbReference type="RuleBase" id="RU003357"/>
    </source>
</evidence>
<name>A0A142VZG8_9SPHN</name>
<comment type="similarity">
    <text evidence="8 9">Belongs to the TonB-dependent receptor family.</text>
</comment>
<feature type="domain" description="TonB-dependent receptor-like beta-barrel" evidence="12">
    <location>
        <begin position="372"/>
        <end position="886"/>
    </location>
</feature>
<dbReference type="STRING" id="1219058.AOA14_10945"/>
<dbReference type="Proteomes" id="UP000076234">
    <property type="component" value="Chromosome"/>
</dbReference>
<dbReference type="InterPro" id="IPR036942">
    <property type="entry name" value="Beta-barrel_TonB_sf"/>
</dbReference>
<dbReference type="Gene3D" id="2.40.170.20">
    <property type="entry name" value="TonB-dependent receptor, beta-barrel domain"/>
    <property type="match status" value="1"/>
</dbReference>
<feature type="region of interest" description="Disordered" evidence="10">
    <location>
        <begin position="83"/>
        <end position="104"/>
    </location>
</feature>
<organism evidence="14 15">
    <name type="scientific">Sphingopyxis terrae subsp. terrae NBRC 15098</name>
    <dbReference type="NCBI Taxonomy" id="1219058"/>
    <lineage>
        <taxon>Bacteria</taxon>
        <taxon>Pseudomonadati</taxon>
        <taxon>Pseudomonadota</taxon>
        <taxon>Alphaproteobacteria</taxon>
        <taxon>Sphingomonadales</taxon>
        <taxon>Sphingomonadaceae</taxon>
        <taxon>Sphingopyxis</taxon>
    </lineage>
</organism>
<feature type="domain" description="TonB-dependent receptor plug" evidence="13">
    <location>
        <begin position="53"/>
        <end position="171"/>
    </location>
</feature>
<proteinExistence type="inferred from homology"/>
<keyword evidence="14" id="KW-0675">Receptor</keyword>
<reference evidence="15" key="1">
    <citation type="submission" date="2015-11" db="EMBL/GenBank/DDBJ databases">
        <title>Complete genome sequence of a polyethylene glycol-degrading strain Sphingopyxis terrae strain 203-1 (NBRC 15098).</title>
        <authorList>
            <person name="Yoshiyuki O."/>
            <person name="Shouta N."/>
            <person name="Nagata Y."/>
            <person name="Numata M."/>
            <person name="Tsuchikane K."/>
            <person name="Hosoyama A."/>
            <person name="Yamazoe A."/>
            <person name="Tsuda M."/>
            <person name="Fujita N."/>
            <person name="Kawai F."/>
        </authorList>
    </citation>
    <scope>NUCLEOTIDE SEQUENCE [LARGE SCALE GENOMIC DNA]</scope>
    <source>
        <strain evidence="15">203-1</strain>
    </source>
</reference>
<evidence type="ECO:0000256" key="4">
    <source>
        <dbReference type="ARBA" id="ARBA00022692"/>
    </source>
</evidence>
<evidence type="ECO:0000259" key="12">
    <source>
        <dbReference type="Pfam" id="PF00593"/>
    </source>
</evidence>
<evidence type="ECO:0000256" key="7">
    <source>
        <dbReference type="ARBA" id="ARBA00023237"/>
    </source>
</evidence>
<evidence type="ECO:0000256" key="8">
    <source>
        <dbReference type="PROSITE-ProRule" id="PRU01360"/>
    </source>
</evidence>
<dbReference type="AlphaFoldDB" id="A0A142VZG8"/>
<keyword evidence="11" id="KW-0732">Signal</keyword>
<dbReference type="InterPro" id="IPR012910">
    <property type="entry name" value="Plug_dom"/>
</dbReference>
<keyword evidence="2 8" id="KW-0813">Transport</keyword>
<comment type="subcellular location">
    <subcellularLocation>
        <location evidence="1 8">Cell outer membrane</location>
        <topology evidence="1 8">Multi-pass membrane protein</topology>
    </subcellularLocation>
</comment>
<evidence type="ECO:0000313" key="15">
    <source>
        <dbReference type="Proteomes" id="UP000076234"/>
    </source>
</evidence>
<gene>
    <name evidence="14" type="ORF">AOA14_10945</name>
</gene>
<sequence>MEHLGRRSLRIILGLGVCLPALATPALAQDASDEGAVQEIIVTGSRIPTIKDQGPSAVTTIDSDAIRANGYTSVPELLAAMTQNSGETQSPQSGSSADFTPGAQQVDLRGLGPNHTLVLVNGRRIADFPLPYIGRSNFTDISNIPVGLIDKVEILSGAASAIYGSDAIAGVINFKMKENLDGLTLDYRHGRTQHGGGMSHRFTATGGWSTDRFSIAAGIEYLDQRPLWAYDRSIQDSTDDSPGSTIARRTFLRYSIENDSYIDPGPAACAGVANLNGGSTIYTSRPRYGDYDPAIDDYGPGYYCGSKTSIGYGTIVSGRKGFNSFGTMSYELSDNAKLFADFQFGISKVRLMYDVTSWAFESSSSSSDNSFYNAFDDTIDDWSRQFAPEETGGLEMQRSKQTTYSITPGIRGNFGNAWNYEASFNYSRYQSVVRWPQIVNSKAIAFFLGEQLGVDEDSGYPIFNADPARLYTALTPAEYDSISADTVYRPYSWTSNLQATLTNGELFQLPAGPVGVAVVAEYGKQGYNLRPDPLALTDYYYSWKDSDGAGKRSHAAIGGEVRVPVLDFVTLTGAGRYDTFGFAGRDVGKFTYNGGVEVRPTSSLLLRAAYGTAFRAPDLHYVFTGPGNVQSSVDDYYLCAVEEPDEDIGDCSYSGTGVVVNRTGNRNLDAETGRTLTGGIVFSPSSRLHVSVDYFRVTLDNQVDDLSIDTLARTEADCSVLTAGGTPKLDPNSPTCQDAFARITRFASGGNAGQISSIRVNPINIARERTSGIDIAFRGSLPTGIGNFTLSLAHSHVFKHSFQQYPGDPFVDKLAVDSGYYLPRDKSNGSISYENEGFQLTFSGTRLGKLPNYDEDAFIKASYLFNATMQYDFTDHLRGSLTVRNLFDTNPVKDPTWSSYPYYNTSWFDSIGRSVFLQLTYKLGGSAL</sequence>
<evidence type="ECO:0000256" key="10">
    <source>
        <dbReference type="SAM" id="MobiDB-lite"/>
    </source>
</evidence>
<evidence type="ECO:0000256" key="3">
    <source>
        <dbReference type="ARBA" id="ARBA00022452"/>
    </source>
</evidence>
<keyword evidence="6 8" id="KW-0472">Membrane</keyword>
<dbReference type="KEGG" id="ster:AOA14_10945"/>
<dbReference type="GO" id="GO:0009279">
    <property type="term" value="C:cell outer membrane"/>
    <property type="evidence" value="ECO:0007669"/>
    <property type="project" value="UniProtKB-SubCell"/>
</dbReference>
<keyword evidence="5 9" id="KW-0798">TonB box</keyword>
<dbReference type="SUPFAM" id="SSF56935">
    <property type="entry name" value="Porins"/>
    <property type="match status" value="1"/>
</dbReference>
<dbReference type="Pfam" id="PF07715">
    <property type="entry name" value="Plug"/>
    <property type="match status" value="1"/>
</dbReference>
<dbReference type="InterPro" id="IPR000531">
    <property type="entry name" value="Beta-barrel_TonB"/>
</dbReference>
<evidence type="ECO:0000256" key="1">
    <source>
        <dbReference type="ARBA" id="ARBA00004571"/>
    </source>
</evidence>
<evidence type="ECO:0000256" key="6">
    <source>
        <dbReference type="ARBA" id="ARBA00023136"/>
    </source>
</evidence>
<dbReference type="Gene3D" id="2.170.130.10">
    <property type="entry name" value="TonB-dependent receptor, plug domain"/>
    <property type="match status" value="1"/>
</dbReference>
<keyword evidence="3 8" id="KW-1134">Transmembrane beta strand</keyword>
<dbReference type="PANTHER" id="PTHR47234:SF1">
    <property type="entry name" value="TONB-DEPENDENT RECEPTOR"/>
    <property type="match status" value="1"/>
</dbReference>
<feature type="chain" id="PRO_5007502455" evidence="11">
    <location>
        <begin position="29"/>
        <end position="928"/>
    </location>
</feature>
<dbReference type="InterPro" id="IPR039426">
    <property type="entry name" value="TonB-dep_rcpt-like"/>
</dbReference>
<dbReference type="PANTHER" id="PTHR47234">
    <property type="match status" value="1"/>
</dbReference>
<dbReference type="EMBL" id="CP013342">
    <property type="protein sequence ID" value="AMU95122.1"/>
    <property type="molecule type" value="Genomic_DNA"/>
</dbReference>